<evidence type="ECO:0000256" key="4">
    <source>
        <dbReference type="ARBA" id="ARBA00022803"/>
    </source>
</evidence>
<feature type="repeat" description="TPR" evidence="9">
    <location>
        <begin position="17"/>
        <end position="50"/>
    </location>
</feature>
<dbReference type="SUPFAM" id="SSF48452">
    <property type="entry name" value="TPR-like"/>
    <property type="match status" value="2"/>
</dbReference>
<dbReference type="PROSITE" id="PS50005">
    <property type="entry name" value="TPR"/>
    <property type="match status" value="2"/>
</dbReference>
<organism evidence="11 12">
    <name type="scientific">Aplysia californica</name>
    <name type="common">California sea hare</name>
    <dbReference type="NCBI Taxonomy" id="6500"/>
    <lineage>
        <taxon>Eukaryota</taxon>
        <taxon>Metazoa</taxon>
        <taxon>Spiralia</taxon>
        <taxon>Lophotrochozoa</taxon>
        <taxon>Mollusca</taxon>
        <taxon>Gastropoda</taxon>
        <taxon>Heterobranchia</taxon>
        <taxon>Euthyneura</taxon>
        <taxon>Tectipleura</taxon>
        <taxon>Aplysiida</taxon>
        <taxon>Aplysioidea</taxon>
        <taxon>Aplysiidae</taxon>
        <taxon>Aplysia</taxon>
    </lineage>
</organism>
<accession>A0ABM0ZXE2</accession>
<evidence type="ECO:0000256" key="1">
    <source>
        <dbReference type="ARBA" id="ARBA00004430"/>
    </source>
</evidence>
<feature type="region of interest" description="Disordered" evidence="10">
    <location>
        <begin position="157"/>
        <end position="188"/>
    </location>
</feature>
<proteinExistence type="predicted"/>
<comment type="subcellular location">
    <subcellularLocation>
        <location evidence="1">Cytoplasm</location>
        <location evidence="1">Cytoskeleton</location>
        <location evidence="1">Cilium axoneme</location>
    </subcellularLocation>
</comment>
<evidence type="ECO:0000256" key="6">
    <source>
        <dbReference type="ARBA" id="ARBA00023273"/>
    </source>
</evidence>
<dbReference type="RefSeq" id="XP_012936467.1">
    <property type="nucleotide sequence ID" value="XM_013081013.2"/>
</dbReference>
<keyword evidence="11" id="KW-1185">Reference proteome</keyword>
<dbReference type="Pfam" id="PF07719">
    <property type="entry name" value="TPR_2"/>
    <property type="match status" value="1"/>
</dbReference>
<keyword evidence="6" id="KW-0966">Cell projection</keyword>
<dbReference type="InterPro" id="IPR040111">
    <property type="entry name" value="ODAD4"/>
</dbReference>
<feature type="repeat" description="TPR" evidence="9">
    <location>
        <begin position="358"/>
        <end position="391"/>
    </location>
</feature>
<dbReference type="InterPro" id="IPR019734">
    <property type="entry name" value="TPR_rpt"/>
</dbReference>
<dbReference type="GeneID" id="101853543"/>
<dbReference type="InterPro" id="IPR013105">
    <property type="entry name" value="TPR_2"/>
</dbReference>
<evidence type="ECO:0000256" key="9">
    <source>
        <dbReference type="PROSITE-ProRule" id="PRU00339"/>
    </source>
</evidence>
<name>A0ABM0ZXE2_APLCA</name>
<evidence type="ECO:0000256" key="8">
    <source>
        <dbReference type="ARBA" id="ARBA00034143"/>
    </source>
</evidence>
<keyword evidence="4 9" id="KW-0802">TPR repeat</keyword>
<evidence type="ECO:0000256" key="10">
    <source>
        <dbReference type="SAM" id="MobiDB-lite"/>
    </source>
</evidence>
<evidence type="ECO:0000256" key="7">
    <source>
        <dbReference type="ARBA" id="ARBA00034139"/>
    </source>
</evidence>
<dbReference type="PANTHER" id="PTHR23040">
    <property type="match status" value="1"/>
</dbReference>
<protein>
    <recommendedName>
        <fullName evidence="7">Outer dynein arm-docking complex subunit 4</fullName>
    </recommendedName>
    <alternativeName>
        <fullName evidence="8">Tetratricopeptide repeat protein 25</fullName>
    </alternativeName>
</protein>
<reference evidence="12" key="1">
    <citation type="submission" date="2025-08" db="UniProtKB">
        <authorList>
            <consortium name="RefSeq"/>
        </authorList>
    </citation>
    <scope>IDENTIFICATION</scope>
</reference>
<dbReference type="InterPro" id="IPR011990">
    <property type="entry name" value="TPR-like_helical_dom_sf"/>
</dbReference>
<gene>
    <name evidence="12" type="primary">LOC101853543</name>
</gene>
<evidence type="ECO:0000256" key="5">
    <source>
        <dbReference type="ARBA" id="ARBA00023212"/>
    </source>
</evidence>
<dbReference type="Gene3D" id="1.25.40.10">
    <property type="entry name" value="Tetratricopeptide repeat domain"/>
    <property type="match status" value="2"/>
</dbReference>
<dbReference type="Pfam" id="PF13176">
    <property type="entry name" value="TPR_7"/>
    <property type="match status" value="1"/>
</dbReference>
<feature type="region of interest" description="Disordered" evidence="10">
    <location>
        <begin position="488"/>
        <end position="537"/>
    </location>
</feature>
<dbReference type="Proteomes" id="UP000694888">
    <property type="component" value="Unplaced"/>
</dbReference>
<sequence>MYGAGGDDESDGLPGTYEIYKAEADALFKNGDYRKAIESYTTALQLRQDDRICLVCRSKCHLMLGDTNKALQDAEAALVEDKNYHKGMFQKAEALYNRGDFELALVFYHRGNRLRPELQDFRLGIQKAQEAINNCVGTPERVKLDTTGDLSFFKAQDEKKTKRKGQLASQRPQTVPKRKRQMERSAQNERTIRQMLGELYGDKQYLEKLLKETEMNTDTGRKINSLAEEGLSYLDTRTEFWQQVKPMYARQYESRQAMTRGRNTKTTPHEYILSELEKIDHLMSETNYSGALKRAQKVMTVLDGYTETQLANKMTFKANVFSVQGNAYLELGDYGNATKQHQADLSIGDEHGIMDAKSRGLDNLGRVYARMGKFQKAIEVWERKLPMSKTNLETTWLCHELGRCYLELDQAKTAKDYGERSLAAAQEAEDDMWQLHALVLISQSEVKSGRLSSSLISFEKAYELANLLMDTSAQAAIKKAIDDVNTKIARREQEGGEEPDDTMASDQSAGDKEKLDESKESAKEDGEEGEHEEAAEG</sequence>
<feature type="compositionally biased region" description="Basic and acidic residues" evidence="10">
    <location>
        <begin position="509"/>
        <end position="524"/>
    </location>
</feature>
<keyword evidence="5" id="KW-0206">Cytoskeleton</keyword>
<evidence type="ECO:0000256" key="2">
    <source>
        <dbReference type="ARBA" id="ARBA00022490"/>
    </source>
</evidence>
<evidence type="ECO:0000313" key="12">
    <source>
        <dbReference type="RefSeq" id="XP_012936467.1"/>
    </source>
</evidence>
<evidence type="ECO:0000313" key="11">
    <source>
        <dbReference type="Proteomes" id="UP000694888"/>
    </source>
</evidence>
<keyword evidence="2" id="KW-0963">Cytoplasm</keyword>
<evidence type="ECO:0000256" key="3">
    <source>
        <dbReference type="ARBA" id="ARBA00022737"/>
    </source>
</evidence>
<keyword evidence="3" id="KW-0677">Repeat</keyword>
<dbReference type="PANTHER" id="PTHR23040:SF1">
    <property type="entry name" value="OUTER DYNEIN ARM-DOCKING COMPLEX SUBUNIT 4"/>
    <property type="match status" value="1"/>
</dbReference>
<dbReference type="SMART" id="SM00028">
    <property type="entry name" value="TPR"/>
    <property type="match status" value="6"/>
</dbReference>